<evidence type="ECO:0000313" key="1">
    <source>
        <dbReference type="EMBL" id="DAA02763.1"/>
    </source>
</evidence>
<accession>Q6ILU9</accession>
<organism evidence="1">
    <name type="scientific">Drosophila melanogaster</name>
    <name type="common">Fruit fly</name>
    <dbReference type="NCBI Taxonomy" id="7227"/>
    <lineage>
        <taxon>Eukaryota</taxon>
        <taxon>Metazoa</taxon>
        <taxon>Ecdysozoa</taxon>
        <taxon>Arthropoda</taxon>
        <taxon>Hexapoda</taxon>
        <taxon>Insecta</taxon>
        <taxon>Pterygota</taxon>
        <taxon>Neoptera</taxon>
        <taxon>Endopterygota</taxon>
        <taxon>Diptera</taxon>
        <taxon>Brachycera</taxon>
        <taxon>Muscomorpha</taxon>
        <taxon>Ephydroidea</taxon>
        <taxon>Drosophilidae</taxon>
        <taxon>Drosophila</taxon>
        <taxon>Sophophora</taxon>
    </lineage>
</organism>
<dbReference type="AlphaFoldDB" id="Q6ILU9"/>
<dbReference type="EMBL" id="BK001917">
    <property type="protein sequence ID" value="DAA02763.1"/>
    <property type="molecule type" value="Genomic_DNA"/>
</dbReference>
<proteinExistence type="predicted"/>
<sequence>MSKIVLYKLHSEGIGSGEGVGVCGVWDWVFRCSSTNDQKMKLFRLCGTSPDKTVILPFNWPGCRLSPYFSHLDSLEPYQISEISLCDQCFASLVGQLIFPCAIKGYCDGKQCSSLEVAIAPRKSMEPQRLSNNLTD</sequence>
<gene>
    <name evidence="1" type="ORF">HDC08293</name>
</gene>
<name>Q6ILU9_DROME</name>
<protein>
    <submittedName>
        <fullName evidence="1">HDC08293</fullName>
    </submittedName>
</protein>
<reference evidence="1" key="1">
    <citation type="journal article" date="2003" name="Genome Biol.">
        <title>An integrated gene annotation and transcriptional profiling approach towards the full gene content of the Drosophila genome.</title>
        <authorList>
            <person name="Hild M."/>
            <person name="Beckmann B."/>
            <person name="Haas S.A."/>
            <person name="Koch B."/>
            <person name="Solovyev V."/>
            <person name="Busold C."/>
            <person name="Fellenberg K."/>
            <person name="Boutros M."/>
            <person name="Vingron M."/>
            <person name="Sauer F."/>
            <person name="Hoheisel J.D."/>
            <person name="Paro R."/>
        </authorList>
    </citation>
    <scope>NUCLEOTIDE SEQUENCE</scope>
</reference>